<gene>
    <name evidence="4" type="ORF">CTI12_AA527380</name>
</gene>
<dbReference type="GO" id="GO:0009523">
    <property type="term" value="C:photosystem II"/>
    <property type="evidence" value="ECO:0007669"/>
    <property type="project" value="UniProtKB-KW"/>
</dbReference>
<comment type="caution">
    <text evidence="4">The sequence shown here is derived from an EMBL/GenBank/DDBJ whole genome shotgun (WGS) entry which is preliminary data.</text>
</comment>
<comment type="subcellular location">
    <subcellularLocation>
        <location evidence="3">Plastid</location>
        <location evidence="3">Chloroplast thylakoid membrane</location>
    </subcellularLocation>
</comment>
<dbReference type="EMBL" id="PKPP01012451">
    <property type="protein sequence ID" value="PWA42363.1"/>
    <property type="molecule type" value="Genomic_DNA"/>
</dbReference>
<keyword evidence="3" id="KW-0150">Chloroplast</keyword>
<evidence type="ECO:0000313" key="4">
    <source>
        <dbReference type="EMBL" id="PWA42363.1"/>
    </source>
</evidence>
<dbReference type="Gene3D" id="1.10.3460.10">
    <property type="entry name" value="Chlorophyll a/b binding protein domain"/>
    <property type="match status" value="1"/>
</dbReference>
<dbReference type="OrthoDB" id="423598at2759"/>
<dbReference type="GO" id="GO:0016168">
    <property type="term" value="F:chlorophyll binding"/>
    <property type="evidence" value="ECO:0007669"/>
    <property type="project" value="UniProtKB-KW"/>
</dbReference>
<keyword evidence="5" id="KW-1185">Reference proteome</keyword>
<name>A0A2U1L044_ARTAN</name>
<dbReference type="InterPro" id="IPR001344">
    <property type="entry name" value="Chloro_AB-bd_pln"/>
</dbReference>
<dbReference type="GO" id="GO:0009535">
    <property type="term" value="C:chloroplast thylakoid membrane"/>
    <property type="evidence" value="ECO:0007669"/>
    <property type="project" value="UniProtKB-SubCell"/>
</dbReference>
<keyword evidence="3" id="KW-0602">Photosynthesis</keyword>
<evidence type="ECO:0000256" key="3">
    <source>
        <dbReference type="RuleBase" id="RU363080"/>
    </source>
</evidence>
<keyword evidence="2 3" id="KW-0148">Chlorophyll</keyword>
<keyword evidence="3" id="KW-0603">Photosystem I</keyword>
<evidence type="ECO:0000256" key="2">
    <source>
        <dbReference type="PIRSR" id="PIRSR601344-1"/>
    </source>
</evidence>
<dbReference type="STRING" id="35608.A0A2U1L044"/>
<keyword evidence="1 3" id="KW-0604">Photosystem II</keyword>
<sequence>MSVVSELSRSSVGLLRGQLPAKFSHPRRHFNRSCCRASWQELAGVLVFSAIPFTAVKAIANSPLGETLQTRMQETKKLALRNAKAYQSLAQNAKKDRDTYMEYKFFANYELDSFWYGEERPRWLGPIPFEYPTYLDGDLPGDYGFDIAGLSQDPVAFKRYYK</sequence>
<dbReference type="Proteomes" id="UP000245207">
    <property type="component" value="Unassembled WGS sequence"/>
</dbReference>
<reference evidence="4 5" key="1">
    <citation type="journal article" date="2018" name="Mol. Plant">
        <title>The genome of Artemisia annua provides insight into the evolution of Asteraceae family and artemisinin biosynthesis.</title>
        <authorList>
            <person name="Shen Q."/>
            <person name="Zhang L."/>
            <person name="Liao Z."/>
            <person name="Wang S."/>
            <person name="Yan T."/>
            <person name="Shi P."/>
            <person name="Liu M."/>
            <person name="Fu X."/>
            <person name="Pan Q."/>
            <person name="Wang Y."/>
            <person name="Lv Z."/>
            <person name="Lu X."/>
            <person name="Zhang F."/>
            <person name="Jiang W."/>
            <person name="Ma Y."/>
            <person name="Chen M."/>
            <person name="Hao X."/>
            <person name="Li L."/>
            <person name="Tang Y."/>
            <person name="Lv G."/>
            <person name="Zhou Y."/>
            <person name="Sun X."/>
            <person name="Brodelius P.E."/>
            <person name="Rose J.K.C."/>
            <person name="Tang K."/>
        </authorList>
    </citation>
    <scope>NUCLEOTIDE SEQUENCE [LARGE SCALE GENOMIC DNA]</scope>
    <source>
        <strain evidence="5">cv. Huhao1</strain>
        <tissue evidence="4">Leaf</tissue>
    </source>
</reference>
<keyword evidence="3" id="KW-0934">Plastid</keyword>
<protein>
    <recommendedName>
        <fullName evidence="3">Chlorophyll a-b binding protein, chloroplastic</fullName>
    </recommendedName>
</protein>
<evidence type="ECO:0000313" key="5">
    <source>
        <dbReference type="Proteomes" id="UP000245207"/>
    </source>
</evidence>
<accession>A0A2U1L044</accession>
<comment type="function">
    <text evidence="3">The light-harvesting complex (LHC) functions as a light receptor, it captures and delivers excitation energy to photosystems with which it is closely associated.</text>
</comment>
<keyword evidence="3" id="KW-0793">Thylakoid</keyword>
<dbReference type="GO" id="GO:0009765">
    <property type="term" value="P:photosynthesis, light harvesting"/>
    <property type="evidence" value="ECO:0007669"/>
    <property type="project" value="InterPro"/>
</dbReference>
<dbReference type="SUPFAM" id="SSF103511">
    <property type="entry name" value="Chlorophyll a-b binding protein"/>
    <property type="match status" value="1"/>
</dbReference>
<feature type="binding site" evidence="2">
    <location>
        <position position="151"/>
    </location>
    <ligand>
        <name>chlorophyll a</name>
        <dbReference type="ChEBI" id="CHEBI:58416"/>
        <label>1</label>
    </ligand>
</feature>
<proteinExistence type="inferred from homology"/>
<dbReference type="GO" id="GO:0009522">
    <property type="term" value="C:photosystem I"/>
    <property type="evidence" value="ECO:0007669"/>
    <property type="project" value="UniProtKB-KW"/>
</dbReference>
<keyword evidence="3" id="KW-0157">Chromophore</keyword>
<comment type="similarity">
    <text evidence="3">Belongs to the light-harvesting chlorophyll a/b-binding (LHC) protein family.</text>
</comment>
<evidence type="ECO:0000256" key="1">
    <source>
        <dbReference type="ARBA" id="ARBA00023276"/>
    </source>
</evidence>
<dbReference type="AlphaFoldDB" id="A0A2U1L044"/>
<dbReference type="PANTHER" id="PTHR21649">
    <property type="entry name" value="CHLOROPHYLL A/B BINDING PROTEIN"/>
    <property type="match status" value="1"/>
</dbReference>
<organism evidence="4 5">
    <name type="scientific">Artemisia annua</name>
    <name type="common">Sweet wormwood</name>
    <dbReference type="NCBI Taxonomy" id="35608"/>
    <lineage>
        <taxon>Eukaryota</taxon>
        <taxon>Viridiplantae</taxon>
        <taxon>Streptophyta</taxon>
        <taxon>Embryophyta</taxon>
        <taxon>Tracheophyta</taxon>
        <taxon>Spermatophyta</taxon>
        <taxon>Magnoliopsida</taxon>
        <taxon>eudicotyledons</taxon>
        <taxon>Gunneridae</taxon>
        <taxon>Pentapetalae</taxon>
        <taxon>asterids</taxon>
        <taxon>campanulids</taxon>
        <taxon>Asterales</taxon>
        <taxon>Asteraceae</taxon>
        <taxon>Asteroideae</taxon>
        <taxon>Anthemideae</taxon>
        <taxon>Artemisiinae</taxon>
        <taxon>Artemisia</taxon>
    </lineage>
</organism>